<keyword evidence="2" id="KW-1185">Reference proteome</keyword>
<proteinExistence type="predicted"/>
<comment type="caution">
    <text evidence="1">The sequence shown here is derived from an EMBL/GenBank/DDBJ whole genome shotgun (WGS) entry which is preliminary data.</text>
</comment>
<dbReference type="InterPro" id="IPR014985">
    <property type="entry name" value="WbqC"/>
</dbReference>
<evidence type="ECO:0000313" key="1">
    <source>
        <dbReference type="EMBL" id="MBU3220660.1"/>
    </source>
</evidence>
<dbReference type="Proteomes" id="UP000740830">
    <property type="component" value="Unassembled WGS sequence"/>
</dbReference>
<accession>A0ABS6C598</accession>
<gene>
    <name evidence="1" type="ORF">KPL27_11260</name>
</gene>
<sequence>MIKRCDGTTYFSGKGGENYKDKNQFNQNSIELVYTDFKHPIYEQLWGDFIPCLSILDLLFNYGEDALDIIKVSGNK</sequence>
<dbReference type="Pfam" id="PF08889">
    <property type="entry name" value="WbqC"/>
    <property type="match status" value="1"/>
</dbReference>
<reference evidence="1 2" key="1">
    <citation type="submission" date="2021-06" db="EMBL/GenBank/DDBJ databases">
        <title>Clostridia strains as spoilage organisms.</title>
        <authorList>
            <person name="Wambui J."/>
            <person name="Stephan R."/>
            <person name="Stevens M.J.A."/>
        </authorList>
    </citation>
    <scope>NUCLEOTIDE SEQUENCE [LARGE SCALE GENOMIC DNA]</scope>
    <source>
        <strain evidence="1 2">CM013</strain>
    </source>
</reference>
<protein>
    <submittedName>
        <fullName evidence="1">WbqC family protein</fullName>
    </submittedName>
</protein>
<organism evidence="1 2">
    <name type="scientific">Clostridium algidicarnis</name>
    <dbReference type="NCBI Taxonomy" id="37659"/>
    <lineage>
        <taxon>Bacteria</taxon>
        <taxon>Bacillati</taxon>
        <taxon>Bacillota</taxon>
        <taxon>Clostridia</taxon>
        <taxon>Eubacteriales</taxon>
        <taxon>Clostridiaceae</taxon>
        <taxon>Clostridium</taxon>
    </lineage>
</organism>
<dbReference type="EMBL" id="JAHLDG010000019">
    <property type="protein sequence ID" value="MBU3220660.1"/>
    <property type="molecule type" value="Genomic_DNA"/>
</dbReference>
<evidence type="ECO:0000313" key="2">
    <source>
        <dbReference type="Proteomes" id="UP000740830"/>
    </source>
</evidence>
<name>A0ABS6C598_9CLOT</name>